<sequence length="165" mass="18415">MVHADLSLHYVLEDLLAAMGVHGLFNDITPKFVVEFKTPWAFRFEDLLTHWDQHKNNDGDKVVKAISELYGYMTFNVLRYGALTTSTKTLFFKRIYKQAGSVLLEVDEDWLYVSPSAIPSRPSRGQLQARQLGLGATVDITTISLDKAGLGCVVEGTFEGEAVVM</sequence>
<dbReference type="Proteomes" id="UP001162060">
    <property type="component" value="Unassembled WGS sequence"/>
</dbReference>
<gene>
    <name evidence="1" type="ORF">PM001_LOCUS832</name>
</gene>
<dbReference type="EMBL" id="CAKLBY020000004">
    <property type="protein sequence ID" value="CAK7894578.1"/>
    <property type="molecule type" value="Genomic_DNA"/>
</dbReference>
<evidence type="ECO:0000313" key="2">
    <source>
        <dbReference type="Proteomes" id="UP001162060"/>
    </source>
</evidence>
<protein>
    <submittedName>
        <fullName evidence="1">Uncharacterized protein</fullName>
    </submittedName>
</protein>
<name>A0AAV1T2X3_9STRA</name>
<proteinExistence type="predicted"/>
<reference evidence="1" key="1">
    <citation type="submission" date="2024-01" db="EMBL/GenBank/DDBJ databases">
        <authorList>
            <person name="Webb A."/>
        </authorList>
    </citation>
    <scope>NUCLEOTIDE SEQUENCE</scope>
    <source>
        <strain evidence="1">Pm1</strain>
    </source>
</reference>
<organism evidence="1 2">
    <name type="scientific">Peronospora matthiolae</name>
    <dbReference type="NCBI Taxonomy" id="2874970"/>
    <lineage>
        <taxon>Eukaryota</taxon>
        <taxon>Sar</taxon>
        <taxon>Stramenopiles</taxon>
        <taxon>Oomycota</taxon>
        <taxon>Peronosporomycetes</taxon>
        <taxon>Peronosporales</taxon>
        <taxon>Peronosporaceae</taxon>
        <taxon>Peronospora</taxon>
    </lineage>
</organism>
<comment type="caution">
    <text evidence="1">The sequence shown here is derived from an EMBL/GenBank/DDBJ whole genome shotgun (WGS) entry which is preliminary data.</text>
</comment>
<evidence type="ECO:0000313" key="1">
    <source>
        <dbReference type="EMBL" id="CAK7894578.1"/>
    </source>
</evidence>
<accession>A0AAV1T2X3</accession>
<dbReference type="AlphaFoldDB" id="A0AAV1T2X3"/>